<dbReference type="CDD" id="cd16262">
    <property type="entry name" value="EFG_III"/>
    <property type="match status" value="1"/>
</dbReference>
<evidence type="ECO:0000259" key="5">
    <source>
        <dbReference type="PROSITE" id="PS51722"/>
    </source>
</evidence>
<dbReference type="EMBL" id="JBCHKQ010000002">
    <property type="protein sequence ID" value="MEM5947858.1"/>
    <property type="molecule type" value="Genomic_DNA"/>
</dbReference>
<dbReference type="Pfam" id="PF03764">
    <property type="entry name" value="EFG_IV"/>
    <property type="match status" value="1"/>
</dbReference>
<name>A0ABU9UB18_9SPIR</name>
<dbReference type="Gene3D" id="3.30.230.10">
    <property type="match status" value="1"/>
</dbReference>
<dbReference type="SMART" id="SM00889">
    <property type="entry name" value="EFG_IV"/>
    <property type="match status" value="1"/>
</dbReference>
<gene>
    <name evidence="6" type="primary">fusA</name>
    <name evidence="6" type="ORF">WKV44_04815</name>
</gene>
<evidence type="ECO:0000313" key="6">
    <source>
        <dbReference type="EMBL" id="MEM5947858.1"/>
    </source>
</evidence>
<dbReference type="Pfam" id="PF00009">
    <property type="entry name" value="GTP_EFTU"/>
    <property type="match status" value="1"/>
</dbReference>
<dbReference type="InterPro" id="IPR020568">
    <property type="entry name" value="Ribosomal_Su5_D2-typ_SF"/>
</dbReference>
<dbReference type="NCBIfam" id="NF009379">
    <property type="entry name" value="PRK12740.1-3"/>
    <property type="match status" value="1"/>
</dbReference>
<dbReference type="NCBIfam" id="NF009381">
    <property type="entry name" value="PRK12740.1-5"/>
    <property type="match status" value="1"/>
</dbReference>
<dbReference type="PANTHER" id="PTHR43261:SF6">
    <property type="entry name" value="ELONGATION FACTOR G-LIKE PROTEIN"/>
    <property type="match status" value="1"/>
</dbReference>
<dbReference type="InterPro" id="IPR000795">
    <property type="entry name" value="T_Tr_GTP-bd_dom"/>
</dbReference>
<dbReference type="InterPro" id="IPR053905">
    <property type="entry name" value="EF-G-like_DII"/>
</dbReference>
<dbReference type="InterPro" id="IPR000640">
    <property type="entry name" value="EFG_V-like"/>
</dbReference>
<dbReference type="InterPro" id="IPR005517">
    <property type="entry name" value="Transl_elong_EFG/EF2_IV"/>
</dbReference>
<dbReference type="Gene3D" id="2.40.30.10">
    <property type="entry name" value="Translation factors"/>
    <property type="match status" value="1"/>
</dbReference>
<dbReference type="InterPro" id="IPR005225">
    <property type="entry name" value="Small_GTP-bd"/>
</dbReference>
<dbReference type="GO" id="GO:0003746">
    <property type="term" value="F:translation elongation factor activity"/>
    <property type="evidence" value="ECO:0007669"/>
    <property type="project" value="UniProtKB-KW"/>
</dbReference>
<dbReference type="CDD" id="cd03713">
    <property type="entry name" value="EFG_mtEFG_C"/>
    <property type="match status" value="1"/>
</dbReference>
<feature type="domain" description="Tr-type G" evidence="5">
    <location>
        <begin position="6"/>
        <end position="277"/>
    </location>
</feature>
<reference evidence="6 7" key="1">
    <citation type="submission" date="2024-03" db="EMBL/GenBank/DDBJ databases">
        <title>Ignisphaera cupida sp. nov., a hyperthermophilic hydrolytic archaeon from a hot spring of Kamchatka, and proposal of Ignisphaeraceae fam. nov.</title>
        <authorList>
            <person name="Podosokorskaya O.A."/>
            <person name="Elcheninov A.G."/>
            <person name="Maltseva A.I."/>
            <person name="Zayulina K.S."/>
            <person name="Novikov A."/>
            <person name="Merkel A.Y."/>
        </authorList>
    </citation>
    <scope>NUCLEOTIDE SEQUENCE [LARGE SCALE GENOMIC DNA]</scope>
    <source>
        <strain evidence="6 7">38H-sp</strain>
    </source>
</reference>
<dbReference type="InterPro" id="IPR041095">
    <property type="entry name" value="EFG_II"/>
</dbReference>
<dbReference type="InterPro" id="IPR027417">
    <property type="entry name" value="P-loop_NTPase"/>
</dbReference>
<keyword evidence="4" id="KW-0342">GTP-binding</keyword>
<evidence type="ECO:0000256" key="1">
    <source>
        <dbReference type="ARBA" id="ARBA00017872"/>
    </source>
</evidence>
<dbReference type="Gene3D" id="3.30.70.870">
    <property type="entry name" value="Elongation Factor G (Translational Gtpase), domain 3"/>
    <property type="match status" value="1"/>
</dbReference>
<evidence type="ECO:0000256" key="2">
    <source>
        <dbReference type="ARBA" id="ARBA00022741"/>
    </source>
</evidence>
<dbReference type="Pfam" id="PF14492">
    <property type="entry name" value="EFG_III"/>
    <property type="match status" value="1"/>
</dbReference>
<proteinExistence type="predicted"/>
<keyword evidence="7" id="KW-1185">Reference proteome</keyword>
<dbReference type="CDD" id="cd04170">
    <property type="entry name" value="EF-G_bact"/>
    <property type="match status" value="1"/>
</dbReference>
<dbReference type="InterPro" id="IPR047872">
    <property type="entry name" value="EFG_IV"/>
</dbReference>
<accession>A0ABU9UB18</accession>
<keyword evidence="2" id="KW-0547">Nucleotide-binding</keyword>
<evidence type="ECO:0000313" key="7">
    <source>
        <dbReference type="Proteomes" id="UP001466331"/>
    </source>
</evidence>
<dbReference type="Gene3D" id="3.30.70.240">
    <property type="match status" value="1"/>
</dbReference>
<comment type="caution">
    <text evidence="6">The sequence shown here is derived from an EMBL/GenBank/DDBJ whole genome shotgun (WGS) entry which is preliminary data.</text>
</comment>
<dbReference type="PRINTS" id="PR00315">
    <property type="entry name" value="ELONGATNFCT"/>
</dbReference>
<dbReference type="CDD" id="cd01434">
    <property type="entry name" value="EFG_mtEFG1_IV"/>
    <property type="match status" value="1"/>
</dbReference>
<dbReference type="InterPro" id="IPR009022">
    <property type="entry name" value="EFG_III"/>
</dbReference>
<dbReference type="Proteomes" id="UP001466331">
    <property type="component" value="Unassembled WGS sequence"/>
</dbReference>
<dbReference type="SUPFAM" id="SSF52540">
    <property type="entry name" value="P-loop containing nucleoside triphosphate hydrolases"/>
    <property type="match status" value="1"/>
</dbReference>
<evidence type="ECO:0000256" key="3">
    <source>
        <dbReference type="ARBA" id="ARBA00022768"/>
    </source>
</evidence>
<dbReference type="NCBIfam" id="TIGR00231">
    <property type="entry name" value="small_GTP"/>
    <property type="match status" value="1"/>
</dbReference>
<dbReference type="InterPro" id="IPR035647">
    <property type="entry name" value="EFG_III/V"/>
</dbReference>
<dbReference type="InterPro" id="IPR009000">
    <property type="entry name" value="Transl_B-barrel_sf"/>
</dbReference>
<dbReference type="PROSITE" id="PS51722">
    <property type="entry name" value="G_TR_2"/>
    <property type="match status" value="1"/>
</dbReference>
<sequence>MGTTTDIIRNIAIVGHGGTGKTTLMEHILKSAGIIDRPETVESGKTVSDFLPEEIANGFSIKTSLCSFMWHGHKVNIFDTPGSGDFIGEVVSSFRTADCALVVVGAKAGVQIETIKLWRRLDKRNMPRMIFINKMDIDNASYADTMEMLEDRFKKTFIPVTIPMGEASDFKGVINLLTMRAHVMENGKEKEIDIPEEYKDMAEEAHFRMIEAAAEGDDELTEKYFEEGELSLEEAKRGLMEGLKDNKFVPVMCGSAINHSGINDLFNVLSEIAPSPLSIEEPILKNGEQDSLAISSEGDFCGYVFKTFYDQFSGKLSYIKIVRGSIAPGMEIFNQREHKKERVAKVFTALGKKLTETDSLGAGDIAVLTKMESLQTNDTVSQKEIDFTFVPLALPQPIFSLAIEAGSKKEQDKLGELLHREAEEDKTFVMRYNPETKETVISGMGELHINIILNKIKEKYKIDVHTRTPQVAYRETLTKPASAEYTHKKQTGGHGQYARVVLEIAPLPRGENFNFVNAIHGGAISKGYIPGVEKGVKEGMESGILAGYPVVDLEAKVVDGKEHPVDSSEMAFKIAAKEALKEALSKAACVLLEPVMKLKVFIEEQYVGDILSDLSGRRGRVLGQEPLGGGIVEIDALVPQAELLRYAIDLKSMTSGTGAFELEFDHYEPVSGRIAEDIIKKAKEAEAAVAG</sequence>
<dbReference type="SUPFAM" id="SSF54980">
    <property type="entry name" value="EF-G C-terminal domain-like"/>
    <property type="match status" value="2"/>
</dbReference>
<dbReference type="InterPro" id="IPR035649">
    <property type="entry name" value="EFG_V"/>
</dbReference>
<dbReference type="SUPFAM" id="SSF54211">
    <property type="entry name" value="Ribosomal protein S5 domain 2-like"/>
    <property type="match status" value="1"/>
</dbReference>
<dbReference type="SUPFAM" id="SSF50447">
    <property type="entry name" value="Translation proteins"/>
    <property type="match status" value="1"/>
</dbReference>
<dbReference type="SMART" id="SM00838">
    <property type="entry name" value="EFG_C"/>
    <property type="match status" value="1"/>
</dbReference>
<dbReference type="Pfam" id="PF00679">
    <property type="entry name" value="EFG_C"/>
    <property type="match status" value="1"/>
</dbReference>
<dbReference type="PANTHER" id="PTHR43261">
    <property type="entry name" value="TRANSLATION ELONGATION FACTOR G-RELATED"/>
    <property type="match status" value="1"/>
</dbReference>
<dbReference type="Pfam" id="PF22042">
    <property type="entry name" value="EF-G_D2"/>
    <property type="match status" value="1"/>
</dbReference>
<protein>
    <recommendedName>
        <fullName evidence="1">Elongation factor G</fullName>
    </recommendedName>
</protein>
<dbReference type="NCBIfam" id="NF009891">
    <property type="entry name" value="PRK13351.1-1"/>
    <property type="match status" value="1"/>
</dbReference>
<dbReference type="InterPro" id="IPR014721">
    <property type="entry name" value="Ribsml_uS5_D2-typ_fold_subgr"/>
</dbReference>
<dbReference type="Gene3D" id="3.40.50.300">
    <property type="entry name" value="P-loop containing nucleotide triphosphate hydrolases"/>
    <property type="match status" value="1"/>
</dbReference>
<dbReference type="RefSeq" id="WP_420069306.1">
    <property type="nucleotide sequence ID" value="NZ_JBCHKQ010000002.1"/>
</dbReference>
<keyword evidence="3 6" id="KW-0648">Protein biosynthesis</keyword>
<keyword evidence="3 6" id="KW-0251">Elongation factor</keyword>
<evidence type="ECO:0000256" key="4">
    <source>
        <dbReference type="ARBA" id="ARBA00023134"/>
    </source>
</evidence>
<organism evidence="6 7">
    <name type="scientific">Rarispira pelagica</name>
    <dbReference type="NCBI Taxonomy" id="3141764"/>
    <lineage>
        <taxon>Bacteria</taxon>
        <taxon>Pseudomonadati</taxon>
        <taxon>Spirochaetota</taxon>
        <taxon>Spirochaetia</taxon>
        <taxon>Winmispirales</taxon>
        <taxon>Winmispiraceae</taxon>
        <taxon>Rarispira</taxon>
    </lineage>
</organism>